<evidence type="ECO:0000313" key="4">
    <source>
        <dbReference type="EMBL" id="QWY77570.1"/>
    </source>
</evidence>
<sequence length="79" mass="8519">MIGERIPKYQWGQPVTAITDLLNDGTFPGKEPGDLLVKTGCSGEIVQVGSHEETNTPVYLVEFAEGLVVGCLEEELVSL</sequence>
<name>A0A859AF75_9PROT</name>
<evidence type="ECO:0000256" key="1">
    <source>
        <dbReference type="ARBA" id="ARBA00008027"/>
    </source>
</evidence>
<dbReference type="Proteomes" id="UP000075653">
    <property type="component" value="Unassembled WGS sequence"/>
</dbReference>
<keyword evidence="5" id="KW-1185">Reference proteome</keyword>
<reference evidence="3 5" key="1">
    <citation type="submission" date="2016-01" db="EMBL/GenBank/DDBJ databases">
        <title>Genome sequence of the acidophilic iron oxidising Ferrovum strain Z-31.</title>
        <authorList>
            <person name="Poehlein A."/>
            <person name="Ullrich S.R."/>
            <person name="Schloemann M."/>
            <person name="Muehling M."/>
            <person name="Daniel R."/>
        </authorList>
    </citation>
    <scope>NUCLEOTIDE SEQUENCE [LARGE SCALE GENOMIC DNA]</scope>
    <source>
        <strain evidence="3 5">Z-31</strain>
    </source>
</reference>
<dbReference type="InterPro" id="IPR007415">
    <property type="entry name" value="Nitrogenase_MoFe_mat_NifZ"/>
</dbReference>
<dbReference type="AlphaFoldDB" id="A0A859AF75"/>
<gene>
    <name evidence="3" type="ORF">FEMY_06480</name>
    <name evidence="4" type="ORF">JZL65_00335</name>
</gene>
<keyword evidence="2" id="KW-0535">Nitrogen fixation</keyword>
<dbReference type="GO" id="GO:0009399">
    <property type="term" value="P:nitrogen fixation"/>
    <property type="evidence" value="ECO:0007669"/>
    <property type="project" value="InterPro"/>
</dbReference>
<protein>
    <submittedName>
        <fullName evidence="3">NifZ domain protein</fullName>
    </submittedName>
    <submittedName>
        <fullName evidence="4">Nitrogen fixation protein NifZ</fullName>
    </submittedName>
</protein>
<dbReference type="EMBL" id="LRRD01000010">
    <property type="protein sequence ID" value="KXW58772.1"/>
    <property type="molecule type" value="Genomic_DNA"/>
</dbReference>
<reference evidence="4" key="2">
    <citation type="submission" date="2021-02" db="EMBL/GenBank/DDBJ databases">
        <title>Comparative genomics of Ferrovum myxofaciens strains, predominant extremophile bacteria forming large biofilm stalactites in acid mine ecosystems.</title>
        <authorList>
            <person name="Burkartova K."/>
            <person name="Ridl J."/>
            <person name="Pajer P."/>
            <person name="Falteisek L."/>
        </authorList>
    </citation>
    <scope>NUCLEOTIDE SEQUENCE</scope>
    <source>
        <strain evidence="4">MI1III</strain>
    </source>
</reference>
<comment type="similarity">
    <text evidence="1">Belongs to the NifZ family.</text>
</comment>
<dbReference type="PATRIC" id="fig|1789004.3.peg.653"/>
<proteinExistence type="inferred from homology"/>
<dbReference type="RefSeq" id="WP_031595764.1">
    <property type="nucleotide sequence ID" value="NZ_CP053675.1"/>
</dbReference>
<evidence type="ECO:0000313" key="3">
    <source>
        <dbReference type="EMBL" id="KXW58772.1"/>
    </source>
</evidence>
<evidence type="ECO:0000256" key="2">
    <source>
        <dbReference type="ARBA" id="ARBA00023231"/>
    </source>
</evidence>
<accession>A0A859AF75</accession>
<dbReference type="EMBL" id="CP071137">
    <property type="protein sequence ID" value="QWY77570.1"/>
    <property type="molecule type" value="Genomic_DNA"/>
</dbReference>
<dbReference type="GeneID" id="301710941"/>
<dbReference type="Pfam" id="PF04319">
    <property type="entry name" value="NifZ"/>
    <property type="match status" value="1"/>
</dbReference>
<dbReference type="Proteomes" id="UP000683551">
    <property type="component" value="Chromosome"/>
</dbReference>
<organism evidence="3 5">
    <name type="scientific">Ferrovum myxofaciens</name>
    <dbReference type="NCBI Taxonomy" id="416213"/>
    <lineage>
        <taxon>Bacteria</taxon>
        <taxon>Pseudomonadati</taxon>
        <taxon>Pseudomonadota</taxon>
        <taxon>Betaproteobacteria</taxon>
        <taxon>Ferrovales</taxon>
        <taxon>Ferrovaceae</taxon>
        <taxon>Ferrovum</taxon>
    </lineage>
</organism>
<evidence type="ECO:0000313" key="5">
    <source>
        <dbReference type="Proteomes" id="UP000075653"/>
    </source>
</evidence>
<dbReference type="OrthoDB" id="8563538at2"/>
<accession>A0A149VZY0</accession>